<reference evidence="2" key="1">
    <citation type="submission" date="2019-01" db="EMBL/GenBank/DDBJ databases">
        <title>Cytophagaceae bacterium strain CAR-16.</title>
        <authorList>
            <person name="Chen W.-M."/>
        </authorList>
    </citation>
    <scope>NUCLEOTIDE SEQUENCE [LARGE SCALE GENOMIC DNA]</scope>
    <source>
        <strain evidence="2">ICH-30</strain>
    </source>
</reference>
<accession>A0A4V1N3D6</accession>
<gene>
    <name evidence="1" type="ORF">EQG68_14320</name>
</gene>
<organism evidence="1 2">
    <name type="scientific">Flavobacterium piscinae</name>
    <dbReference type="NCBI Taxonomy" id="2506424"/>
    <lineage>
        <taxon>Bacteria</taxon>
        <taxon>Pseudomonadati</taxon>
        <taxon>Bacteroidota</taxon>
        <taxon>Flavobacteriia</taxon>
        <taxon>Flavobacteriales</taxon>
        <taxon>Flavobacteriaceae</taxon>
        <taxon>Flavobacterium</taxon>
    </lineage>
</organism>
<dbReference type="OrthoDB" id="1346544at2"/>
<dbReference type="EMBL" id="SBKQ01000019">
    <property type="protein sequence ID" value="RXR28296.1"/>
    <property type="molecule type" value="Genomic_DNA"/>
</dbReference>
<proteinExistence type="predicted"/>
<keyword evidence="2" id="KW-1185">Reference proteome</keyword>
<name>A0A4V1N3D6_9FLAO</name>
<dbReference type="Proteomes" id="UP000289734">
    <property type="component" value="Unassembled WGS sequence"/>
</dbReference>
<sequence>MIFPENIVLSDTFSEQIKEQKNEFYRIFRKDTTRIKSYSTEFILDKIDNSKEYQYIFESEYWLAFNYKKMIPELIKRITNNKEIGLINTADLIIWERIESGDLKFYGHGGIAFDDLFKISGRANHLLKNITGEDFGNVMMNTSQNELTELQNKWIEWLSKI</sequence>
<evidence type="ECO:0000313" key="2">
    <source>
        <dbReference type="Proteomes" id="UP000289734"/>
    </source>
</evidence>
<dbReference type="RefSeq" id="WP_129465576.1">
    <property type="nucleotide sequence ID" value="NZ_JACSXZ010000001.1"/>
</dbReference>
<evidence type="ECO:0000313" key="1">
    <source>
        <dbReference type="EMBL" id="RXR28296.1"/>
    </source>
</evidence>
<dbReference type="AlphaFoldDB" id="A0A4V1N3D6"/>
<comment type="caution">
    <text evidence="1">The sequence shown here is derived from an EMBL/GenBank/DDBJ whole genome shotgun (WGS) entry which is preliminary data.</text>
</comment>
<protein>
    <submittedName>
        <fullName evidence="1">Uncharacterized protein</fullName>
    </submittedName>
</protein>